<dbReference type="KEGG" id="ccos:Pan44_49480"/>
<feature type="binding site" evidence="9">
    <location>
        <position position="58"/>
    </location>
    <ligand>
        <name>ATP</name>
        <dbReference type="ChEBI" id="CHEBI:30616"/>
    </ligand>
</feature>
<evidence type="ECO:0000313" key="11">
    <source>
        <dbReference type="Proteomes" id="UP000315700"/>
    </source>
</evidence>
<dbReference type="NCBIfam" id="TIGR00347">
    <property type="entry name" value="bioD"/>
    <property type="match status" value="1"/>
</dbReference>
<accession>A0A517SL90</accession>
<comment type="catalytic activity">
    <reaction evidence="9">
        <text>(7R,8S)-7,8-diammoniononanoate + CO2 + ATP = (4R,5S)-dethiobiotin + ADP + phosphate + 3 H(+)</text>
        <dbReference type="Rhea" id="RHEA:15805"/>
        <dbReference type="ChEBI" id="CHEBI:15378"/>
        <dbReference type="ChEBI" id="CHEBI:16526"/>
        <dbReference type="ChEBI" id="CHEBI:30616"/>
        <dbReference type="ChEBI" id="CHEBI:43474"/>
        <dbReference type="ChEBI" id="CHEBI:149469"/>
        <dbReference type="ChEBI" id="CHEBI:149473"/>
        <dbReference type="ChEBI" id="CHEBI:456216"/>
        <dbReference type="EC" id="6.3.3.3"/>
    </reaction>
</comment>
<dbReference type="AlphaFoldDB" id="A0A517SL90"/>
<keyword evidence="7 9" id="KW-0460">Magnesium</keyword>
<comment type="caution">
    <text evidence="9">Lacks conserved residue(s) required for the propagation of feature annotation.</text>
</comment>
<evidence type="ECO:0000313" key="10">
    <source>
        <dbReference type="EMBL" id="QDT56887.1"/>
    </source>
</evidence>
<keyword evidence="6 9" id="KW-0067">ATP-binding</keyword>
<dbReference type="InterPro" id="IPR027417">
    <property type="entry name" value="P-loop_NTPase"/>
</dbReference>
<keyword evidence="2 9" id="KW-0436">Ligase</keyword>
<dbReference type="GO" id="GO:0009102">
    <property type="term" value="P:biotin biosynthetic process"/>
    <property type="evidence" value="ECO:0007669"/>
    <property type="project" value="UniProtKB-UniRule"/>
</dbReference>
<reference evidence="10 11" key="1">
    <citation type="submission" date="2019-02" db="EMBL/GenBank/DDBJ databases">
        <title>Deep-cultivation of Planctomycetes and their phenomic and genomic characterization uncovers novel biology.</title>
        <authorList>
            <person name="Wiegand S."/>
            <person name="Jogler M."/>
            <person name="Boedeker C."/>
            <person name="Pinto D."/>
            <person name="Vollmers J."/>
            <person name="Rivas-Marin E."/>
            <person name="Kohn T."/>
            <person name="Peeters S.H."/>
            <person name="Heuer A."/>
            <person name="Rast P."/>
            <person name="Oberbeckmann S."/>
            <person name="Bunk B."/>
            <person name="Jeske O."/>
            <person name="Meyerdierks A."/>
            <person name="Storesund J.E."/>
            <person name="Kallscheuer N."/>
            <person name="Luecker S."/>
            <person name="Lage O.M."/>
            <person name="Pohl T."/>
            <person name="Merkel B.J."/>
            <person name="Hornburger P."/>
            <person name="Mueller R.-W."/>
            <person name="Bruemmer F."/>
            <person name="Labrenz M."/>
            <person name="Spormann A.M."/>
            <person name="Op den Camp H."/>
            <person name="Overmann J."/>
            <person name="Amann R."/>
            <person name="Jetten M.S.M."/>
            <person name="Mascher T."/>
            <person name="Medema M.H."/>
            <person name="Devos D.P."/>
            <person name="Kaster A.-K."/>
            <person name="Ovreas L."/>
            <person name="Rohde M."/>
            <person name="Galperin M.Y."/>
            <person name="Jogler C."/>
        </authorList>
    </citation>
    <scope>NUCLEOTIDE SEQUENCE [LARGE SCALE GENOMIC DNA]</scope>
    <source>
        <strain evidence="10 11">Pan44</strain>
    </source>
</reference>
<dbReference type="EMBL" id="CP036271">
    <property type="protein sequence ID" value="QDT56887.1"/>
    <property type="molecule type" value="Genomic_DNA"/>
</dbReference>
<comment type="cofactor">
    <cofactor evidence="9">
        <name>Mg(2+)</name>
        <dbReference type="ChEBI" id="CHEBI:18420"/>
    </cofactor>
</comment>
<feature type="binding site" evidence="9">
    <location>
        <begin position="14"/>
        <end position="19"/>
    </location>
    <ligand>
        <name>ATP</name>
        <dbReference type="ChEBI" id="CHEBI:30616"/>
    </ligand>
</feature>
<dbReference type="CDD" id="cd03109">
    <property type="entry name" value="DTBS"/>
    <property type="match status" value="1"/>
</dbReference>
<dbReference type="UniPathway" id="UPA00078">
    <property type="reaction ID" value="UER00161"/>
</dbReference>
<dbReference type="EC" id="6.3.3.3" evidence="9"/>
<dbReference type="GO" id="GO:0000287">
    <property type="term" value="F:magnesium ion binding"/>
    <property type="evidence" value="ECO:0007669"/>
    <property type="project" value="UniProtKB-UniRule"/>
</dbReference>
<feature type="active site" evidence="9">
    <location>
        <position position="39"/>
    </location>
</feature>
<dbReference type="OrthoDB" id="9802097at2"/>
<dbReference type="PIRSF" id="PIRSF006755">
    <property type="entry name" value="DTB_synth"/>
    <property type="match status" value="1"/>
</dbReference>
<sequence>MTTVRCFITGTDTGVGKTHFSVWLIGQLRAAGYRVGAYKPVCSGVEVRDGRPTWEDADRLATAVGGEWPLDRIAPQRFEAPLAPPVAAVLESREVDEPALAAGAEWWDGRVDVLIVEGAGGWLSPISRNWTNADLAQRLASPVVLVAGNRLGVINHALLSIAEIRRTCDLAGIVLNQLAPMPTTRSSVFDAAQSNLDEIERRAGLKAWGTLTYGERPQLVCRGAEVVPDWMQLLPLGRPEWQPS</sequence>
<evidence type="ECO:0000256" key="6">
    <source>
        <dbReference type="ARBA" id="ARBA00022840"/>
    </source>
</evidence>
<keyword evidence="5 9" id="KW-0093">Biotin biosynthesis</keyword>
<dbReference type="Proteomes" id="UP000315700">
    <property type="component" value="Chromosome"/>
</dbReference>
<proteinExistence type="inferred from homology"/>
<feature type="binding site" evidence="9">
    <location>
        <begin position="117"/>
        <end position="120"/>
    </location>
    <ligand>
        <name>ATP</name>
        <dbReference type="ChEBI" id="CHEBI:30616"/>
    </ligand>
</feature>
<evidence type="ECO:0000256" key="7">
    <source>
        <dbReference type="ARBA" id="ARBA00022842"/>
    </source>
</evidence>
<feature type="binding site" evidence="9">
    <location>
        <position position="43"/>
    </location>
    <ligand>
        <name>substrate</name>
    </ligand>
</feature>
<dbReference type="Pfam" id="PF13500">
    <property type="entry name" value="AAA_26"/>
    <property type="match status" value="1"/>
</dbReference>
<dbReference type="GO" id="GO:0005524">
    <property type="term" value="F:ATP binding"/>
    <property type="evidence" value="ECO:0007669"/>
    <property type="project" value="UniProtKB-UniRule"/>
</dbReference>
<dbReference type="PANTHER" id="PTHR43210:SF2">
    <property type="entry name" value="ATP-DEPENDENT DETHIOBIOTIN SYNTHETASE BIOD 2"/>
    <property type="match status" value="1"/>
</dbReference>
<feature type="binding site" evidence="9">
    <location>
        <position position="18"/>
    </location>
    <ligand>
        <name>Mg(2+)</name>
        <dbReference type="ChEBI" id="CHEBI:18420"/>
    </ligand>
</feature>
<dbReference type="GO" id="GO:0004141">
    <property type="term" value="F:dethiobiotin synthase activity"/>
    <property type="evidence" value="ECO:0007669"/>
    <property type="project" value="UniProtKB-UniRule"/>
</dbReference>
<comment type="subunit">
    <text evidence="9">Homodimer.</text>
</comment>
<evidence type="ECO:0000256" key="4">
    <source>
        <dbReference type="ARBA" id="ARBA00022741"/>
    </source>
</evidence>
<feature type="binding site" evidence="9">
    <location>
        <position position="58"/>
    </location>
    <ligand>
        <name>Mg(2+)</name>
        <dbReference type="ChEBI" id="CHEBI:18420"/>
    </ligand>
</feature>
<keyword evidence="3 9" id="KW-0479">Metal-binding</keyword>
<dbReference type="RefSeq" id="WP_145034298.1">
    <property type="nucleotide sequence ID" value="NZ_CP036271.1"/>
</dbReference>
<feature type="binding site" evidence="9">
    <location>
        <begin position="176"/>
        <end position="177"/>
    </location>
    <ligand>
        <name>ATP</name>
        <dbReference type="ChEBI" id="CHEBI:30616"/>
    </ligand>
</feature>
<dbReference type="InParanoid" id="A0A517SL90"/>
<dbReference type="GO" id="GO:0005829">
    <property type="term" value="C:cytosol"/>
    <property type="evidence" value="ECO:0007669"/>
    <property type="project" value="TreeGrafter"/>
</dbReference>
<dbReference type="Gene3D" id="3.40.50.300">
    <property type="entry name" value="P-loop containing nucleotide triphosphate hydrolases"/>
    <property type="match status" value="1"/>
</dbReference>
<feature type="binding site" evidence="9">
    <location>
        <position position="117"/>
    </location>
    <ligand>
        <name>Mg(2+)</name>
        <dbReference type="ChEBI" id="CHEBI:18420"/>
    </ligand>
</feature>
<comment type="pathway">
    <text evidence="9">Cofactor biosynthesis; biotin biosynthesis; biotin from 7,8-diaminononanoate: step 1/2.</text>
</comment>
<comment type="subcellular location">
    <subcellularLocation>
        <location evidence="9">Cytoplasm</location>
    </subcellularLocation>
</comment>
<keyword evidence="1 9" id="KW-0963">Cytoplasm</keyword>
<evidence type="ECO:0000256" key="1">
    <source>
        <dbReference type="ARBA" id="ARBA00022490"/>
    </source>
</evidence>
<name>A0A517SL90_9PLAN</name>
<evidence type="ECO:0000256" key="2">
    <source>
        <dbReference type="ARBA" id="ARBA00022598"/>
    </source>
</evidence>
<evidence type="ECO:0000256" key="5">
    <source>
        <dbReference type="ARBA" id="ARBA00022756"/>
    </source>
</evidence>
<comment type="similarity">
    <text evidence="9">Belongs to the dethiobiotin synthetase family.</text>
</comment>
<organism evidence="10 11">
    <name type="scientific">Caulifigura coniformis</name>
    <dbReference type="NCBI Taxonomy" id="2527983"/>
    <lineage>
        <taxon>Bacteria</taxon>
        <taxon>Pseudomonadati</taxon>
        <taxon>Planctomycetota</taxon>
        <taxon>Planctomycetia</taxon>
        <taxon>Planctomycetales</taxon>
        <taxon>Planctomycetaceae</taxon>
        <taxon>Caulifigura</taxon>
    </lineage>
</organism>
<dbReference type="SUPFAM" id="SSF52540">
    <property type="entry name" value="P-loop containing nucleoside triphosphate hydrolases"/>
    <property type="match status" value="1"/>
</dbReference>
<dbReference type="HAMAP" id="MF_00336">
    <property type="entry name" value="BioD"/>
    <property type="match status" value="1"/>
</dbReference>
<evidence type="ECO:0000256" key="9">
    <source>
        <dbReference type="HAMAP-Rule" id="MF_00336"/>
    </source>
</evidence>
<dbReference type="FunCoup" id="A0A517SL90">
    <property type="interactions" value="403"/>
</dbReference>
<evidence type="ECO:0000256" key="8">
    <source>
        <dbReference type="ARBA" id="ARBA00047386"/>
    </source>
</evidence>
<gene>
    <name evidence="10" type="primary">bioD1</name>
    <name evidence="9" type="synonym">bioD</name>
    <name evidence="10" type="ORF">Pan44_49480</name>
</gene>
<dbReference type="InterPro" id="IPR004472">
    <property type="entry name" value="DTB_synth_BioD"/>
</dbReference>
<keyword evidence="4 9" id="KW-0547">Nucleotide-binding</keyword>
<comment type="function">
    <text evidence="9">Catalyzes a mechanistically unusual reaction, the ATP-dependent insertion of CO2 between the N7 and N8 nitrogen atoms of 7,8-diaminopelargonic acid (DAPA, also called 7,8-diammoniononanoate) to form a ureido ring.</text>
</comment>
<keyword evidence="11" id="KW-1185">Reference proteome</keyword>
<dbReference type="PANTHER" id="PTHR43210">
    <property type="entry name" value="DETHIOBIOTIN SYNTHETASE"/>
    <property type="match status" value="1"/>
</dbReference>
<comment type="catalytic activity">
    <reaction evidence="8">
        <text>(7R,8S)-8-amino-7-(carboxyamino)nonanoate + ATP = (4R,5S)-dethiobiotin + ADP + phosphate + H(+)</text>
        <dbReference type="Rhea" id="RHEA:63684"/>
        <dbReference type="ChEBI" id="CHEBI:15378"/>
        <dbReference type="ChEBI" id="CHEBI:30616"/>
        <dbReference type="ChEBI" id="CHEBI:43474"/>
        <dbReference type="ChEBI" id="CHEBI:149470"/>
        <dbReference type="ChEBI" id="CHEBI:149473"/>
        <dbReference type="ChEBI" id="CHEBI:456216"/>
    </reaction>
</comment>
<protein>
    <recommendedName>
        <fullName evidence="9">ATP-dependent dethiobiotin synthetase BioD</fullName>
        <ecNumber evidence="9">6.3.3.3</ecNumber>
    </recommendedName>
    <alternativeName>
        <fullName evidence="9">DTB synthetase</fullName>
        <shortName evidence="9">DTBS</shortName>
    </alternativeName>
    <alternativeName>
        <fullName evidence="9">Dethiobiotin synthase</fullName>
    </alternativeName>
</protein>
<evidence type="ECO:0000256" key="3">
    <source>
        <dbReference type="ARBA" id="ARBA00022723"/>
    </source>
</evidence>